<accession>A0A7Z1AX11</accession>
<name>A0A7Z1AX11_9PSEU</name>
<reference evidence="3 4" key="1">
    <citation type="submission" date="2016-12" db="EMBL/GenBank/DDBJ databases">
        <title>The draft genome sequence of Actinophytocola xinjiangensis.</title>
        <authorList>
            <person name="Wang W."/>
            <person name="Yuan L."/>
        </authorList>
    </citation>
    <scope>NUCLEOTIDE SEQUENCE [LARGE SCALE GENOMIC DNA]</scope>
    <source>
        <strain evidence="3 4">CGMCC 4.4663</strain>
    </source>
</reference>
<keyword evidence="2" id="KW-0472">Membrane</keyword>
<sequence>MWTGGVLAFGVLVVMALGPVIVEIDAWLFERRHRRTPSTQPDQTPAEDRPHHEAAITSPRTPHRVTHNTLTTPA</sequence>
<dbReference type="Proteomes" id="UP000185696">
    <property type="component" value="Unassembled WGS sequence"/>
</dbReference>
<gene>
    <name evidence="3" type="ORF">BLA60_27305</name>
</gene>
<proteinExistence type="predicted"/>
<organism evidence="3 4">
    <name type="scientific">Actinophytocola xinjiangensis</name>
    <dbReference type="NCBI Taxonomy" id="485602"/>
    <lineage>
        <taxon>Bacteria</taxon>
        <taxon>Bacillati</taxon>
        <taxon>Actinomycetota</taxon>
        <taxon>Actinomycetes</taxon>
        <taxon>Pseudonocardiales</taxon>
        <taxon>Pseudonocardiaceae</taxon>
    </lineage>
</organism>
<feature type="transmembrane region" description="Helical" evidence="2">
    <location>
        <begin position="6"/>
        <end position="29"/>
    </location>
</feature>
<keyword evidence="2" id="KW-1133">Transmembrane helix</keyword>
<evidence type="ECO:0000313" key="4">
    <source>
        <dbReference type="Proteomes" id="UP000185696"/>
    </source>
</evidence>
<dbReference type="AlphaFoldDB" id="A0A7Z1AX11"/>
<keyword evidence="2" id="KW-0812">Transmembrane</keyword>
<evidence type="ECO:0000256" key="1">
    <source>
        <dbReference type="SAM" id="MobiDB-lite"/>
    </source>
</evidence>
<protein>
    <submittedName>
        <fullName evidence="3">Uncharacterized protein</fullName>
    </submittedName>
</protein>
<keyword evidence="4" id="KW-1185">Reference proteome</keyword>
<evidence type="ECO:0000256" key="2">
    <source>
        <dbReference type="SAM" id="Phobius"/>
    </source>
</evidence>
<feature type="region of interest" description="Disordered" evidence="1">
    <location>
        <begin position="32"/>
        <end position="74"/>
    </location>
</feature>
<dbReference type="EMBL" id="MSIF01000015">
    <property type="protein sequence ID" value="OLF07619.1"/>
    <property type="molecule type" value="Genomic_DNA"/>
</dbReference>
<comment type="caution">
    <text evidence="3">The sequence shown here is derived from an EMBL/GenBank/DDBJ whole genome shotgun (WGS) entry which is preliminary data.</text>
</comment>
<evidence type="ECO:0000313" key="3">
    <source>
        <dbReference type="EMBL" id="OLF07619.1"/>
    </source>
</evidence>